<dbReference type="InterPro" id="IPR008183">
    <property type="entry name" value="Aldose_1/G6P_1-epimerase"/>
</dbReference>
<dbReference type="SUPFAM" id="SSF74650">
    <property type="entry name" value="Galactose mutarotase-like"/>
    <property type="match status" value="1"/>
</dbReference>
<evidence type="ECO:0000256" key="1">
    <source>
        <dbReference type="ARBA" id="ARBA00005028"/>
    </source>
</evidence>
<evidence type="ECO:0000256" key="2">
    <source>
        <dbReference type="ARBA" id="ARBA00006206"/>
    </source>
</evidence>
<dbReference type="PANTHER" id="PTHR10091">
    <property type="entry name" value="ALDOSE-1-EPIMERASE"/>
    <property type="match status" value="1"/>
</dbReference>
<keyword evidence="4 5" id="KW-0119">Carbohydrate metabolism</keyword>
<dbReference type="PIRSF" id="PIRSF005096">
    <property type="entry name" value="GALM"/>
    <property type="match status" value="1"/>
</dbReference>
<keyword evidence="10" id="KW-1185">Reference proteome</keyword>
<dbReference type="RefSeq" id="WP_009756272.1">
    <property type="nucleotide sequence ID" value="NZ_AMSI01000004.1"/>
</dbReference>
<dbReference type="PANTHER" id="PTHR10091:SF0">
    <property type="entry name" value="GALACTOSE MUTAROTASE"/>
    <property type="match status" value="1"/>
</dbReference>
<dbReference type="InterPro" id="IPR047215">
    <property type="entry name" value="Galactose_mutarotase-like"/>
</dbReference>
<feature type="active site" description="Proton donor" evidence="6">
    <location>
        <position position="173"/>
    </location>
</feature>
<feature type="binding site" evidence="8">
    <location>
        <begin position="173"/>
        <end position="175"/>
    </location>
    <ligand>
        <name>beta-D-galactose</name>
        <dbReference type="ChEBI" id="CHEBI:27667"/>
    </ligand>
</feature>
<gene>
    <name evidence="9" type="ORF">NA8A_07274</name>
</gene>
<sequence length="331" mass="36309">MHTETFGYMPSGEKVSVTALQTKDLRARVIGYGAALADLQFRHVDGWRRVVLGLKTLEDYRRHSPHFGATAGRYAGRIRDGRVKIGGQIHQLTRNTPDGHHVHGGTCGFGKRNWTLASCTETSATFALISPDGEEGYPGQLNARTTYRLARNCLEVELEATSSAATPVNLLHHSYFNLDGEGTIAGHRLRVDAERRAEVCAAGLPTGAFVPVDGAYDFRKFRCPDPAYAYDTSYLLNGETGTCRPVAELVSSSGDLRMEVWTNEPALHFYDGSKLSVPVSGLDDRLFHPRSGLCLEPTRMSDAPNMPGFPNTILSPGETYRQISRFVFAAS</sequence>
<dbReference type="OrthoDB" id="9779408at2"/>
<comment type="pathway">
    <text evidence="1 5">Carbohydrate metabolism; hexose metabolism.</text>
</comment>
<proteinExistence type="inferred from homology"/>
<evidence type="ECO:0000256" key="3">
    <source>
        <dbReference type="ARBA" id="ARBA00023235"/>
    </source>
</evidence>
<protein>
    <recommendedName>
        <fullName evidence="5">Aldose 1-epimerase</fullName>
        <ecNumber evidence="5">5.1.3.3</ecNumber>
    </recommendedName>
</protein>
<evidence type="ECO:0000256" key="7">
    <source>
        <dbReference type="PIRSR" id="PIRSR005096-2"/>
    </source>
</evidence>
<reference evidence="9 10" key="1">
    <citation type="journal article" date="2012" name="J. Bacteriol.">
        <title>Genome Sequence of Nitratireductor indicus Type Strain C115.</title>
        <authorList>
            <person name="Lai Q."/>
            <person name="Li G."/>
            <person name="Yu Z."/>
            <person name="Shao Z."/>
        </authorList>
    </citation>
    <scope>NUCLEOTIDE SEQUENCE [LARGE SCALE GENOMIC DNA]</scope>
    <source>
        <strain evidence="9 10">C115</strain>
    </source>
</reference>
<dbReference type="GO" id="GO:0006006">
    <property type="term" value="P:glucose metabolic process"/>
    <property type="evidence" value="ECO:0007669"/>
    <property type="project" value="TreeGrafter"/>
</dbReference>
<evidence type="ECO:0000313" key="10">
    <source>
        <dbReference type="Proteomes" id="UP000007374"/>
    </source>
</evidence>
<dbReference type="eggNOG" id="COG2017">
    <property type="taxonomic scope" value="Bacteria"/>
</dbReference>
<evidence type="ECO:0000313" key="9">
    <source>
        <dbReference type="EMBL" id="EKF43118.1"/>
    </source>
</evidence>
<dbReference type="InterPro" id="IPR014718">
    <property type="entry name" value="GH-type_carb-bd"/>
</dbReference>
<comment type="caution">
    <text evidence="9">The sequence shown here is derived from an EMBL/GenBank/DDBJ whole genome shotgun (WGS) entry which is preliminary data.</text>
</comment>
<dbReference type="Proteomes" id="UP000007374">
    <property type="component" value="Unassembled WGS sequence"/>
</dbReference>
<dbReference type="PATRIC" id="fig|1231190.3.peg.1525"/>
<feature type="binding site" evidence="7">
    <location>
        <position position="231"/>
    </location>
    <ligand>
        <name>beta-D-galactose</name>
        <dbReference type="ChEBI" id="CHEBI:27667"/>
    </ligand>
</feature>
<accession>K2N6M8</accession>
<evidence type="ECO:0000256" key="8">
    <source>
        <dbReference type="PIRSR" id="PIRSR005096-3"/>
    </source>
</evidence>
<organism evidence="9 10">
    <name type="scientific">Nitratireductor indicus C115</name>
    <dbReference type="NCBI Taxonomy" id="1231190"/>
    <lineage>
        <taxon>Bacteria</taxon>
        <taxon>Pseudomonadati</taxon>
        <taxon>Pseudomonadota</taxon>
        <taxon>Alphaproteobacteria</taxon>
        <taxon>Hyphomicrobiales</taxon>
        <taxon>Phyllobacteriaceae</taxon>
        <taxon>Nitratireductor</taxon>
    </lineage>
</organism>
<dbReference type="EC" id="5.1.3.3" evidence="5"/>
<dbReference type="GO" id="GO:0030246">
    <property type="term" value="F:carbohydrate binding"/>
    <property type="evidence" value="ECO:0007669"/>
    <property type="project" value="InterPro"/>
</dbReference>
<comment type="catalytic activity">
    <reaction evidence="5">
        <text>alpha-D-glucose = beta-D-glucose</text>
        <dbReference type="Rhea" id="RHEA:10264"/>
        <dbReference type="ChEBI" id="CHEBI:15903"/>
        <dbReference type="ChEBI" id="CHEBI:17925"/>
        <dbReference type="EC" id="5.1.3.3"/>
    </reaction>
</comment>
<keyword evidence="3 5" id="KW-0413">Isomerase</keyword>
<dbReference type="AlphaFoldDB" id="K2N6M8"/>
<dbReference type="GO" id="GO:0004034">
    <property type="term" value="F:aldose 1-epimerase activity"/>
    <property type="evidence" value="ECO:0007669"/>
    <property type="project" value="UniProtKB-EC"/>
</dbReference>
<dbReference type="EMBL" id="AMSI01000004">
    <property type="protein sequence ID" value="EKF43118.1"/>
    <property type="molecule type" value="Genomic_DNA"/>
</dbReference>
<dbReference type="GO" id="GO:0033499">
    <property type="term" value="P:galactose catabolic process via UDP-galactose, Leloir pathway"/>
    <property type="evidence" value="ECO:0007669"/>
    <property type="project" value="TreeGrafter"/>
</dbReference>
<dbReference type="Gene3D" id="2.70.98.10">
    <property type="match status" value="1"/>
</dbReference>
<dbReference type="InterPro" id="IPR011013">
    <property type="entry name" value="Gal_mutarotase_sf_dom"/>
</dbReference>
<evidence type="ECO:0000256" key="4">
    <source>
        <dbReference type="ARBA" id="ARBA00023277"/>
    </source>
</evidence>
<dbReference type="Pfam" id="PF01263">
    <property type="entry name" value="Aldose_epim"/>
    <property type="match status" value="1"/>
</dbReference>
<dbReference type="InterPro" id="IPR015443">
    <property type="entry name" value="Aldose_1-epimerase"/>
</dbReference>
<comment type="similarity">
    <text evidence="2 5">Belongs to the aldose epimerase family.</text>
</comment>
<evidence type="ECO:0000256" key="6">
    <source>
        <dbReference type="PIRSR" id="PIRSR005096-1"/>
    </source>
</evidence>
<dbReference type="STRING" id="721133.SAMN05216176_105154"/>
<evidence type="ECO:0000256" key="5">
    <source>
        <dbReference type="PIRNR" id="PIRNR005096"/>
    </source>
</evidence>
<dbReference type="CDD" id="cd09019">
    <property type="entry name" value="galactose_mutarotase_like"/>
    <property type="match status" value="1"/>
</dbReference>
<dbReference type="UniPathway" id="UPA00242"/>
<name>K2N6M8_9HYPH</name>
<feature type="active site" description="Proton acceptor" evidence="6">
    <location>
        <position position="296"/>
    </location>
</feature>